<keyword evidence="5" id="KW-0808">Transferase</keyword>
<feature type="transmembrane region" description="Helical" evidence="20">
    <location>
        <begin position="1656"/>
        <end position="1678"/>
    </location>
</feature>
<dbReference type="Pfam" id="PF13947">
    <property type="entry name" value="GUB_WAK_bind"/>
    <property type="match status" value="2"/>
</dbReference>
<comment type="catalytic activity">
    <reaction evidence="16">
        <text>L-threonyl-[protein] + ATP = O-phospho-L-threonyl-[protein] + ADP + H(+)</text>
        <dbReference type="Rhea" id="RHEA:46608"/>
        <dbReference type="Rhea" id="RHEA-COMP:11060"/>
        <dbReference type="Rhea" id="RHEA-COMP:11605"/>
        <dbReference type="ChEBI" id="CHEBI:15378"/>
        <dbReference type="ChEBI" id="CHEBI:30013"/>
        <dbReference type="ChEBI" id="CHEBI:30616"/>
        <dbReference type="ChEBI" id="CHEBI:61977"/>
        <dbReference type="ChEBI" id="CHEBI:456216"/>
        <dbReference type="EC" id="2.7.11.1"/>
    </reaction>
</comment>
<feature type="region of interest" description="Disordered" evidence="19">
    <location>
        <begin position="268"/>
        <end position="329"/>
    </location>
</feature>
<dbReference type="PROSITE" id="PS00108">
    <property type="entry name" value="PROTEIN_KINASE_ST"/>
    <property type="match status" value="2"/>
</dbReference>
<dbReference type="FunFam" id="1.10.510.10:FF:000590">
    <property type="entry name" value="PR5-like receptor kinase"/>
    <property type="match status" value="2"/>
</dbReference>
<gene>
    <name evidence="22" type="ORF">OLC1_LOCUS18255</name>
</gene>
<dbReference type="Gene3D" id="3.40.50.1820">
    <property type="entry name" value="alpha/beta hydrolase"/>
    <property type="match status" value="1"/>
</dbReference>
<feature type="binding site" evidence="18">
    <location>
        <position position="701"/>
    </location>
    <ligand>
        <name>ATP</name>
        <dbReference type="ChEBI" id="CHEBI:30616"/>
    </ligand>
</feature>
<evidence type="ECO:0000259" key="21">
    <source>
        <dbReference type="PROSITE" id="PS50011"/>
    </source>
</evidence>
<evidence type="ECO:0000256" key="12">
    <source>
        <dbReference type="ARBA" id="ARBA00023136"/>
    </source>
</evidence>
<dbReference type="InterPro" id="IPR022742">
    <property type="entry name" value="Hydrolase_4"/>
</dbReference>
<keyword evidence="6 20" id="KW-0812">Transmembrane</keyword>
<feature type="domain" description="Protein kinase" evidence="21">
    <location>
        <begin position="673"/>
        <end position="965"/>
    </location>
</feature>
<keyword evidence="14" id="KW-0675">Receptor</keyword>
<evidence type="ECO:0000256" key="18">
    <source>
        <dbReference type="PROSITE-ProRule" id="PRU10141"/>
    </source>
</evidence>
<dbReference type="GO" id="GO:0005524">
    <property type="term" value="F:ATP binding"/>
    <property type="evidence" value="ECO:0007669"/>
    <property type="project" value="UniProtKB-UniRule"/>
</dbReference>
<evidence type="ECO:0000256" key="10">
    <source>
        <dbReference type="ARBA" id="ARBA00022840"/>
    </source>
</evidence>
<feature type="binding site" evidence="18">
    <location>
        <position position="1203"/>
    </location>
    <ligand>
        <name>ATP</name>
        <dbReference type="ChEBI" id="CHEBI:30616"/>
    </ligand>
</feature>
<feature type="compositionally biased region" description="Polar residues" evidence="19">
    <location>
        <begin position="268"/>
        <end position="288"/>
    </location>
</feature>
<evidence type="ECO:0000256" key="7">
    <source>
        <dbReference type="ARBA" id="ARBA00022729"/>
    </source>
</evidence>
<feature type="domain" description="Protein kinase" evidence="21">
    <location>
        <begin position="1724"/>
        <end position="2006"/>
    </location>
</feature>
<evidence type="ECO:0000256" key="3">
    <source>
        <dbReference type="ARBA" id="ARBA00022527"/>
    </source>
</evidence>
<dbReference type="InterPro" id="IPR045874">
    <property type="entry name" value="LRK10/LRL21-25-like"/>
</dbReference>
<dbReference type="SUPFAM" id="SSF53474">
    <property type="entry name" value="alpha/beta-Hydrolases"/>
    <property type="match status" value="1"/>
</dbReference>
<dbReference type="Proteomes" id="UP001161247">
    <property type="component" value="Chromosome 6"/>
</dbReference>
<dbReference type="FunFam" id="3.30.200.20:FF:000178">
    <property type="entry name" value="serine/threonine-protein kinase PBS1-like"/>
    <property type="match status" value="2"/>
</dbReference>
<feature type="compositionally biased region" description="Basic and acidic residues" evidence="19">
    <location>
        <begin position="289"/>
        <end position="329"/>
    </location>
</feature>
<dbReference type="EMBL" id="OX459123">
    <property type="protein sequence ID" value="CAI9110655.1"/>
    <property type="molecule type" value="Genomic_DNA"/>
</dbReference>
<dbReference type="InterPro" id="IPR008271">
    <property type="entry name" value="Ser/Thr_kinase_AS"/>
</dbReference>
<accession>A0AAV1DRY2</accession>
<proteinExistence type="predicted"/>
<evidence type="ECO:0000256" key="14">
    <source>
        <dbReference type="ARBA" id="ARBA00023170"/>
    </source>
</evidence>
<dbReference type="InterPro" id="IPR029058">
    <property type="entry name" value="AB_hydrolase_fold"/>
</dbReference>
<dbReference type="Pfam" id="PF07714">
    <property type="entry name" value="PK_Tyr_Ser-Thr"/>
    <property type="match status" value="1"/>
</dbReference>
<reference evidence="22" key="1">
    <citation type="submission" date="2023-03" db="EMBL/GenBank/DDBJ databases">
        <authorList>
            <person name="Julca I."/>
        </authorList>
    </citation>
    <scope>NUCLEOTIDE SEQUENCE</scope>
</reference>
<comment type="catalytic activity">
    <reaction evidence="17">
        <text>L-seryl-[protein] + ATP = O-phospho-L-seryl-[protein] + ADP + H(+)</text>
        <dbReference type="Rhea" id="RHEA:17989"/>
        <dbReference type="Rhea" id="RHEA-COMP:9863"/>
        <dbReference type="Rhea" id="RHEA-COMP:11604"/>
        <dbReference type="ChEBI" id="CHEBI:15378"/>
        <dbReference type="ChEBI" id="CHEBI:29999"/>
        <dbReference type="ChEBI" id="CHEBI:30616"/>
        <dbReference type="ChEBI" id="CHEBI:83421"/>
        <dbReference type="ChEBI" id="CHEBI:456216"/>
        <dbReference type="EC" id="2.7.11.1"/>
    </reaction>
</comment>
<keyword evidence="3" id="KW-0723">Serine/threonine-protein kinase</keyword>
<dbReference type="GO" id="GO:0030247">
    <property type="term" value="F:polysaccharide binding"/>
    <property type="evidence" value="ECO:0007669"/>
    <property type="project" value="InterPro"/>
</dbReference>
<feature type="domain" description="Protein kinase" evidence="21">
    <location>
        <begin position="1175"/>
        <end position="1455"/>
    </location>
</feature>
<dbReference type="InterPro" id="IPR025287">
    <property type="entry name" value="WAK_GUB"/>
</dbReference>
<dbReference type="InterPro" id="IPR000719">
    <property type="entry name" value="Prot_kinase_dom"/>
</dbReference>
<organism evidence="22 23">
    <name type="scientific">Oldenlandia corymbosa var. corymbosa</name>
    <dbReference type="NCBI Taxonomy" id="529605"/>
    <lineage>
        <taxon>Eukaryota</taxon>
        <taxon>Viridiplantae</taxon>
        <taxon>Streptophyta</taxon>
        <taxon>Embryophyta</taxon>
        <taxon>Tracheophyta</taxon>
        <taxon>Spermatophyta</taxon>
        <taxon>Magnoliopsida</taxon>
        <taxon>eudicotyledons</taxon>
        <taxon>Gunneridae</taxon>
        <taxon>Pentapetalae</taxon>
        <taxon>asterids</taxon>
        <taxon>lamiids</taxon>
        <taxon>Gentianales</taxon>
        <taxon>Rubiaceae</taxon>
        <taxon>Rubioideae</taxon>
        <taxon>Spermacoceae</taxon>
        <taxon>Hedyotis-Oldenlandia complex</taxon>
        <taxon>Oldenlandia</taxon>
    </lineage>
</organism>
<evidence type="ECO:0000256" key="15">
    <source>
        <dbReference type="ARBA" id="ARBA00023180"/>
    </source>
</evidence>
<keyword evidence="11 20" id="KW-1133">Transmembrane helix</keyword>
<dbReference type="PROSITE" id="PS00107">
    <property type="entry name" value="PROTEIN_KINASE_ATP"/>
    <property type="match status" value="3"/>
</dbReference>
<evidence type="ECO:0000256" key="19">
    <source>
        <dbReference type="SAM" id="MobiDB-lite"/>
    </source>
</evidence>
<dbReference type="FunFam" id="3.30.200.20:FF:000059">
    <property type="entry name" value="S-receptor-like serine/threonine-protein kinase"/>
    <property type="match status" value="1"/>
</dbReference>
<evidence type="ECO:0000256" key="13">
    <source>
        <dbReference type="ARBA" id="ARBA00023157"/>
    </source>
</evidence>
<keyword evidence="23" id="KW-1185">Reference proteome</keyword>
<keyword evidence="13" id="KW-1015">Disulfide bond</keyword>
<feature type="binding site" evidence="18">
    <location>
        <position position="1752"/>
    </location>
    <ligand>
        <name>ATP</name>
        <dbReference type="ChEBI" id="CHEBI:30616"/>
    </ligand>
</feature>
<evidence type="ECO:0000256" key="1">
    <source>
        <dbReference type="ARBA" id="ARBA00004479"/>
    </source>
</evidence>
<keyword evidence="15" id="KW-0325">Glycoprotein</keyword>
<keyword evidence="8 18" id="KW-0547">Nucleotide-binding</keyword>
<keyword evidence="10 18" id="KW-0067">ATP-binding</keyword>
<dbReference type="InterPro" id="IPR001245">
    <property type="entry name" value="Ser-Thr/Tyr_kinase_cat_dom"/>
</dbReference>
<dbReference type="Pfam" id="PF14380">
    <property type="entry name" value="WAK_assoc"/>
    <property type="match status" value="3"/>
</dbReference>
<dbReference type="GO" id="GO:0004674">
    <property type="term" value="F:protein serine/threonine kinase activity"/>
    <property type="evidence" value="ECO:0007669"/>
    <property type="project" value="UniProtKB-KW"/>
</dbReference>
<dbReference type="PROSITE" id="PS50011">
    <property type="entry name" value="PROTEIN_KINASE_DOM"/>
    <property type="match status" value="3"/>
</dbReference>
<dbReference type="EC" id="2.7.11.1" evidence="2"/>
<keyword evidence="9" id="KW-0418">Kinase</keyword>
<dbReference type="SMART" id="SM00220">
    <property type="entry name" value="S_TKc"/>
    <property type="match status" value="3"/>
</dbReference>
<evidence type="ECO:0000256" key="4">
    <source>
        <dbReference type="ARBA" id="ARBA00022536"/>
    </source>
</evidence>
<dbReference type="Gene3D" id="1.10.510.10">
    <property type="entry name" value="Transferase(Phosphotransferase) domain 1"/>
    <property type="match status" value="3"/>
</dbReference>
<evidence type="ECO:0000256" key="2">
    <source>
        <dbReference type="ARBA" id="ARBA00012513"/>
    </source>
</evidence>
<dbReference type="Pfam" id="PF12146">
    <property type="entry name" value="Hydrolase_4"/>
    <property type="match status" value="1"/>
</dbReference>
<protein>
    <recommendedName>
        <fullName evidence="2">non-specific serine/threonine protein kinase</fullName>
        <ecNumber evidence="2">2.7.11.1</ecNumber>
    </recommendedName>
</protein>
<dbReference type="GO" id="GO:0016020">
    <property type="term" value="C:membrane"/>
    <property type="evidence" value="ECO:0007669"/>
    <property type="project" value="UniProtKB-SubCell"/>
</dbReference>
<evidence type="ECO:0000256" key="8">
    <source>
        <dbReference type="ARBA" id="ARBA00022741"/>
    </source>
</evidence>
<evidence type="ECO:0000256" key="17">
    <source>
        <dbReference type="ARBA" id="ARBA00048679"/>
    </source>
</evidence>
<dbReference type="SUPFAM" id="SSF56112">
    <property type="entry name" value="Protein kinase-like (PK-like)"/>
    <property type="match status" value="3"/>
</dbReference>
<evidence type="ECO:0000256" key="9">
    <source>
        <dbReference type="ARBA" id="ARBA00022777"/>
    </source>
</evidence>
<evidence type="ECO:0000256" key="20">
    <source>
        <dbReference type="SAM" id="Phobius"/>
    </source>
</evidence>
<evidence type="ECO:0000256" key="16">
    <source>
        <dbReference type="ARBA" id="ARBA00047899"/>
    </source>
</evidence>
<dbReference type="InterPro" id="IPR011009">
    <property type="entry name" value="Kinase-like_dom_sf"/>
</dbReference>
<dbReference type="Pfam" id="PF00069">
    <property type="entry name" value="Pkinase"/>
    <property type="match status" value="2"/>
</dbReference>
<keyword evidence="4" id="KW-0245">EGF-like domain</keyword>
<name>A0AAV1DRY2_OLDCO</name>
<keyword evidence="12 20" id="KW-0472">Membrane</keyword>
<feature type="transmembrane region" description="Helical" evidence="20">
    <location>
        <begin position="1102"/>
        <end position="1127"/>
    </location>
</feature>
<dbReference type="PANTHER" id="PTHR27009">
    <property type="entry name" value="RUST RESISTANCE KINASE LR10-RELATED"/>
    <property type="match status" value="1"/>
</dbReference>
<keyword evidence="7" id="KW-0732">Signal</keyword>
<evidence type="ECO:0000313" key="23">
    <source>
        <dbReference type="Proteomes" id="UP001161247"/>
    </source>
</evidence>
<evidence type="ECO:0000256" key="6">
    <source>
        <dbReference type="ARBA" id="ARBA00022692"/>
    </source>
</evidence>
<evidence type="ECO:0000313" key="22">
    <source>
        <dbReference type="EMBL" id="CAI9110655.1"/>
    </source>
</evidence>
<dbReference type="InterPro" id="IPR032872">
    <property type="entry name" value="WAK_assoc_C"/>
</dbReference>
<sequence>MGGVTSSIAAKFAFFPPSPPSYTVVADNSCGGKLCIPEVPRRDDVDVLKLRTRRGNDIVAVHVRHPKASATMLYSHGNAADLGQMFELFVELSLRLRVNLMGYDYSGYGQSTGKPTEYNTYADIDAIYKCLKEQYGVKDEQLILYGQSVGSGPTVDLASRVPNLRGVVLHSPIMSGLRVLYPVKKTYWFDIYKNIDKIGLIKCPVLVIHGTADEVVDCSHGKQLAELCKQKYEPLWISGGGHCNLELYPEYIKQLKKFVLTLGKSKPATNGSEKAPTDNINQSKVSEGSTKDTFELRPEVSEISRNSLDSRLEKSKKPNKPEKSRMSTDRFDRFRRRKGLVWMDSLRTVSLLGIVILSLSLMHIPTSFCQDPQYLACGREFRCGNIAFAYPFWIENEQSSACGYPGFQVTCQTNIPRILIGQVTYRVLKLGGTVTIARDDLWNNFCPTFLMNTTLDFNIFSYSDSNENLTLSYGCTSSAPAAETKPSNEFVCVVNDTTSSSFFTSTNVISSNTTNPLPLKCNSSIFVPIHQTAAKNLKDTAALRAALAAGFTLRYEANNTICKGCIQTGGRCGYNHASSSFVCYCYSGAQDFVCYNGMYFFSDALPLRKCRWIFGAIVVVIIYYLAKRYSWLESIIYWKLDEEGNLLVQEFMRNHGFIAPKLYTYPEIRKMTNSFAEKLGQGGYGCVYKGKLPDGRHVAVKVLNENKGNGEEFINEVASISKTSHVNVVTLLGFCYNKKKRALIYEFMPNGSLDKFICKKESSLDTTKDHLEWKLLFKITGCNTRIVHFDIKPQNILLDAEFCPKISDFGLARLYQRKESLIKLMEDSTLTCFLHAKDASPSHFSPAHCSCINFTYPFWNGSAGNLVCGYPGFQVSCLADIPRMTIGQVIYRVLYLDYPLRTVTVARDDLWNDTCPGVLKNTTLDFNMFNYSSNTQTVTLSYGCISSVPGGGATAKPVNEFDCFINDTTTRNFFTRSDVISSNTNNPPSFKCNSSILVPVNRSAAQNLTATGALRAALTAGFTLQYEANSRICTRCIQTGGRCGYSYASSLFVCYCYDRAYDLTCPAYSVQFKFPYESDLEFLDRQLNCNPTMKEVFVCFCWQLWCKTVIIIFSAGLLFGTILFCCLRKRKSLWEAVIYWNSQKKHNELVQEFMRRYGSIAPKQYTYSEIKKMANSFKNKLGQGGYGCVYKGKLPDDRQVAVKVLNDSKGNGEDFINEVATISRTSHINVVTLLGFCFNRKKKALIYEFMPNGSLDKFLCKKDSSQNATVDHLEWKILYKIAVGIARGLEYLHQGCNTRIVHFDIKPQNILLDADFCPKISDFGLARLYKRKESILSTMTARGTIGYIAPEVIFRTLGGVSHKSDVYSFGMMVLEMVGLRRKSETDSQQTSENYFPDWIYEQVEAGKDLPLEDVSNEEEEETAMKMILVGLWCIQTNSAERPSISKVVEMLEGNLQSIQIPPKPSLDPQYLACSEPNQFPGTLNLARDDLWNTNCPTFVRNTTLDFTIFNYSNNTKLITLFYGCTNLSSFRAAASSKSPNLFDCFVNGTTTSNLFYPVMDNGINPYAVKCHNRIYVPVHNAAAWNLTDSQSLRDSLTAGFTLKYEANGTNSICEGCIQSGGRCGYNYASTSFVCYCFDRPYLLACNGGTRSRGRKFLVIGLVVVGNPIIISAVLILIYCAKRYKWLKYGKSDEESNHLVQEFMKNYGSIAPKLYNYSEIKKMTNSFADKLGHGGYGCVYKGKLPDGRLVAVKVLNDDKGNGKDFINEVASIRRTSHVNVVKLLGFCYNNEKRALIYEFMPNGSLDKFIHQKEGSSSPDATKGHLEWKLLYEITIGIARGLDYLHRGCNTRIVHFGIKPQNILLDEDFCPKISDFGLARSYKKKQSILSTMTARGTIGYIAPEVIFPSFGGVSHKSDVYSYGMMVLEIVGLRRILEPDSQQSSENYFPEWIYEHVEVEKDLPLEGLTNEEEEEIATKMILVALWCIQTIPADRPSISRVVEMLEGSLQSLQIPPKPSLFSPADMNLNLQQSKATTLSSYEA</sequence>
<dbReference type="CDD" id="cd14066">
    <property type="entry name" value="STKc_IRAK"/>
    <property type="match status" value="1"/>
</dbReference>
<comment type="subcellular location">
    <subcellularLocation>
        <location evidence="1">Membrane</location>
        <topology evidence="1">Single-pass type I membrane protein</topology>
    </subcellularLocation>
</comment>
<evidence type="ECO:0000256" key="11">
    <source>
        <dbReference type="ARBA" id="ARBA00022989"/>
    </source>
</evidence>
<dbReference type="Gene3D" id="3.30.200.20">
    <property type="entry name" value="Phosphorylase Kinase, domain 1"/>
    <property type="match status" value="3"/>
</dbReference>
<evidence type="ECO:0000256" key="5">
    <source>
        <dbReference type="ARBA" id="ARBA00022679"/>
    </source>
</evidence>
<dbReference type="InterPro" id="IPR017441">
    <property type="entry name" value="Protein_kinase_ATP_BS"/>
</dbReference>